<dbReference type="Pfam" id="PF06737">
    <property type="entry name" value="Transglycosylas"/>
    <property type="match status" value="1"/>
</dbReference>
<dbReference type="SUPFAM" id="SSF53955">
    <property type="entry name" value="Lysozyme-like"/>
    <property type="match status" value="1"/>
</dbReference>
<evidence type="ECO:0000313" key="7">
    <source>
        <dbReference type="Proteomes" id="UP000784435"/>
    </source>
</evidence>
<feature type="domain" description="G5" evidence="5">
    <location>
        <begin position="320"/>
        <end position="400"/>
    </location>
</feature>
<evidence type="ECO:0000256" key="1">
    <source>
        <dbReference type="ARBA" id="ARBA00010830"/>
    </source>
</evidence>
<dbReference type="Gene3D" id="1.10.530.10">
    <property type="match status" value="1"/>
</dbReference>
<dbReference type="InterPro" id="IPR007137">
    <property type="entry name" value="DUF348"/>
</dbReference>
<feature type="compositionally biased region" description="Low complexity" evidence="4">
    <location>
        <begin position="40"/>
        <end position="53"/>
    </location>
</feature>
<dbReference type="GO" id="GO:0016787">
    <property type="term" value="F:hydrolase activity"/>
    <property type="evidence" value="ECO:0007669"/>
    <property type="project" value="UniProtKB-KW"/>
</dbReference>
<dbReference type="Proteomes" id="UP000784435">
    <property type="component" value="Unassembled WGS sequence"/>
</dbReference>
<dbReference type="PROSITE" id="PS51109">
    <property type="entry name" value="G5"/>
    <property type="match status" value="1"/>
</dbReference>
<evidence type="ECO:0000256" key="3">
    <source>
        <dbReference type="ARBA" id="ARBA00022801"/>
    </source>
</evidence>
<sequence>MRQGESAPDAVLPTHGIVTATPVEAPLLTRREALARERAAQAASTAIPAPEAPVGSVDQPATASAVETEATPASAADTAPIASVTDEAAGTQAEAIPPRPTADPGTVAALSPAVTAEKKKPRSRVRTAQIVGQAVVITALVAGTGAFVGLSTPVDLTVDGEGSSTRTFGSTVADVLAAEGIEIERGDEVSPALDADLTRGMDISVSTSKDVELSVDGIASQETTTAHTVGQALADMGIDARGAEVSMDLEARLADGAATALSVVTPKTVTVRADGETIPVEATAASVSEVLAHAGVEVADTDFVTAPLGAPVVSGQNIDVMRTETTTEEVEETIEHEVEKKETDRLLEGETKVETKGEDGKRTVVYEVGTLDGDEITRVEKSEEILQKPKKEVVLVGTGDPEDPDSYEVPADDGSTMTTEQIKEMLGGPGSPWYKIVKCESEFNPKAVNRQNNKYFGLFQFGIPTWQGVGGSGNPADASPQEQFERAKVLQERYGWSQWECAGMVGVG</sequence>
<dbReference type="EMBL" id="DYUK01000012">
    <property type="protein sequence ID" value="HJG78837.1"/>
    <property type="molecule type" value="Genomic_DNA"/>
</dbReference>
<reference evidence="6" key="2">
    <citation type="submission" date="2021-09" db="EMBL/GenBank/DDBJ databases">
        <authorList>
            <person name="Gilroy R."/>
        </authorList>
    </citation>
    <scope>NUCLEOTIDE SEQUENCE</scope>
    <source>
        <strain evidence="6">ChiGjej5B5-7349</strain>
    </source>
</reference>
<evidence type="ECO:0000256" key="2">
    <source>
        <dbReference type="ARBA" id="ARBA00022729"/>
    </source>
</evidence>
<feature type="region of interest" description="Disordered" evidence="4">
    <location>
        <begin position="36"/>
        <end position="107"/>
    </location>
</feature>
<dbReference type="InterPro" id="IPR023346">
    <property type="entry name" value="Lysozyme-like_dom_sf"/>
</dbReference>
<dbReference type="InterPro" id="IPR010618">
    <property type="entry name" value="RPF"/>
</dbReference>
<keyword evidence="2" id="KW-0732">Signal</keyword>
<comment type="similarity">
    <text evidence="1">Belongs to the transglycosylase family. Rpf subfamily.</text>
</comment>
<protein>
    <submittedName>
        <fullName evidence="6">Ubiquitin-like domain-containing protein</fullName>
    </submittedName>
</protein>
<dbReference type="Gene3D" id="2.20.230.10">
    <property type="entry name" value="Resuscitation-promoting factor rpfb"/>
    <property type="match status" value="1"/>
</dbReference>
<dbReference type="Pfam" id="PF07501">
    <property type="entry name" value="G5"/>
    <property type="match status" value="1"/>
</dbReference>
<keyword evidence="3" id="KW-0378">Hydrolase</keyword>
<organism evidence="6 7">
    <name type="scientific">Brevibacterium senegalense</name>
    <dbReference type="NCBI Taxonomy" id="1033736"/>
    <lineage>
        <taxon>Bacteria</taxon>
        <taxon>Bacillati</taxon>
        <taxon>Actinomycetota</taxon>
        <taxon>Actinomycetes</taxon>
        <taxon>Micrococcales</taxon>
        <taxon>Brevibacteriaceae</taxon>
        <taxon>Brevibacterium</taxon>
    </lineage>
</organism>
<evidence type="ECO:0000313" key="6">
    <source>
        <dbReference type="EMBL" id="HJG78837.1"/>
    </source>
</evidence>
<name>A0A921SMH4_9MICO</name>
<reference evidence="6" key="1">
    <citation type="journal article" date="2021" name="PeerJ">
        <title>Extensive microbial diversity within the chicken gut microbiome revealed by metagenomics and culture.</title>
        <authorList>
            <person name="Gilroy R."/>
            <person name="Ravi A."/>
            <person name="Getino M."/>
            <person name="Pursley I."/>
            <person name="Horton D.L."/>
            <person name="Alikhan N.F."/>
            <person name="Baker D."/>
            <person name="Gharbi K."/>
            <person name="Hall N."/>
            <person name="Watson M."/>
            <person name="Adriaenssens E.M."/>
            <person name="Foster-Nyarko E."/>
            <person name="Jarju S."/>
            <person name="Secka A."/>
            <person name="Antonio M."/>
            <person name="Oren A."/>
            <person name="Chaudhuri R.R."/>
            <person name="La Ragione R."/>
            <person name="Hildebrand F."/>
            <person name="Pallen M.J."/>
        </authorList>
    </citation>
    <scope>NUCLEOTIDE SEQUENCE</scope>
    <source>
        <strain evidence="6">ChiGjej5B5-7349</strain>
    </source>
</reference>
<accession>A0A921SMH4</accession>
<dbReference type="SMART" id="SM01208">
    <property type="entry name" value="G5"/>
    <property type="match status" value="1"/>
</dbReference>
<evidence type="ECO:0000259" key="5">
    <source>
        <dbReference type="PROSITE" id="PS51109"/>
    </source>
</evidence>
<dbReference type="AlphaFoldDB" id="A0A921SMH4"/>
<dbReference type="InterPro" id="IPR011098">
    <property type="entry name" value="G5_dom"/>
</dbReference>
<dbReference type="CDD" id="cd13925">
    <property type="entry name" value="RPF"/>
    <property type="match status" value="1"/>
</dbReference>
<dbReference type="Pfam" id="PF03990">
    <property type="entry name" value="DUF348"/>
    <property type="match status" value="3"/>
</dbReference>
<comment type="caution">
    <text evidence="6">The sequence shown here is derived from an EMBL/GenBank/DDBJ whole genome shotgun (WGS) entry which is preliminary data.</text>
</comment>
<evidence type="ECO:0000256" key="4">
    <source>
        <dbReference type="SAM" id="MobiDB-lite"/>
    </source>
</evidence>
<gene>
    <name evidence="6" type="ORF">K8V08_00305</name>
</gene>
<proteinExistence type="inferred from homology"/>